<comment type="caution">
    <text evidence="3">The sequence shown here is derived from an EMBL/GenBank/DDBJ whole genome shotgun (WGS) entry which is preliminary data.</text>
</comment>
<dbReference type="InterPro" id="IPR051466">
    <property type="entry name" value="D-amino_acid_metab_enzyme"/>
</dbReference>
<dbReference type="Pfam" id="PF01168">
    <property type="entry name" value="Ala_racemase_N"/>
    <property type="match status" value="1"/>
</dbReference>
<evidence type="ECO:0000313" key="3">
    <source>
        <dbReference type="EMBL" id="KIQ56971.1"/>
    </source>
</evidence>
<proteinExistence type="predicted"/>
<evidence type="ECO:0000256" key="1">
    <source>
        <dbReference type="ARBA" id="ARBA00022729"/>
    </source>
</evidence>
<dbReference type="NCBIfam" id="TIGR01409">
    <property type="entry name" value="TAT_signal_seq"/>
    <property type="match status" value="1"/>
</dbReference>
<dbReference type="PROSITE" id="PS51318">
    <property type="entry name" value="TAT"/>
    <property type="match status" value="1"/>
</dbReference>
<name>A0A0D0NCC0_PSEFL</name>
<dbReference type="GO" id="GO:0036088">
    <property type="term" value="P:D-serine catabolic process"/>
    <property type="evidence" value="ECO:0007669"/>
    <property type="project" value="TreeGrafter"/>
</dbReference>
<dbReference type="Gene3D" id="3.20.20.10">
    <property type="entry name" value="Alanine racemase"/>
    <property type="match status" value="1"/>
</dbReference>
<dbReference type="PANTHER" id="PTHR28004:SF2">
    <property type="entry name" value="D-SERINE DEHYDRATASE"/>
    <property type="match status" value="1"/>
</dbReference>
<reference evidence="3 4" key="1">
    <citation type="submission" date="2015-01" db="EMBL/GenBank/DDBJ databases">
        <title>Draft Genome Sequence of the Biocontrol and Plant Growth-Promoting Rhizobacteria (PGPR) Pseudomonas fluorescens UM270.</title>
        <authorList>
            <person name="Hernandez-Salmeron J.E."/>
            <person name="Santoyo G."/>
            <person name="Moreno-Hagelsieb G."/>
            <person name="Hernandez-Leon R."/>
        </authorList>
    </citation>
    <scope>NUCLEOTIDE SEQUENCE [LARGE SCALE GENOMIC DNA]</scope>
    <source>
        <strain evidence="3 4">UM270</strain>
    </source>
</reference>
<dbReference type="InterPro" id="IPR001608">
    <property type="entry name" value="Ala_racemase_N"/>
</dbReference>
<sequence>MGFNRRGFLKGTLGAGVLLAGAAVLLRPQDKGGPYSDYFRQLNRELKANGPMRPVLLVDLDRLDHNVDVVKASVRRTGKQLRLVEKSLPSPGLLAYIGQRAETRRLMSFHQPFLNHDAMQFPDADILLGKPLPVRSAELFYHLHKGPFDPAQQLQWLLDTPQRLEQYRALAQGLGTRLRVNIELDVGLHRGGVTDEASLDAMLKLIRAHPAQLEFAGLMGYDPFVGMGVPEVLASPQTLLDRVMAIYTARVDFVRLRYPDLWHPSLTFNTAGSPSYRLHEQENLSTEVSVGTAMLKPSHYDLPSLSEHVPAAYIATPVLKRTGAVNIPALDDQSRVFSWWDVNQRATFFIYGGNWMADFESPPGLKSNSLYGRSSNQEMVNGSEAVGLELEDQVFLRPTQTESVLLQFGDLLAVRGGRIVERWPVYS</sequence>
<dbReference type="PANTHER" id="PTHR28004">
    <property type="entry name" value="ZGC:162816-RELATED"/>
    <property type="match status" value="1"/>
</dbReference>
<organism evidence="3 4">
    <name type="scientific">Pseudomonas fluorescens</name>
    <dbReference type="NCBI Taxonomy" id="294"/>
    <lineage>
        <taxon>Bacteria</taxon>
        <taxon>Pseudomonadati</taxon>
        <taxon>Pseudomonadota</taxon>
        <taxon>Gammaproteobacteria</taxon>
        <taxon>Pseudomonadales</taxon>
        <taxon>Pseudomonadaceae</taxon>
        <taxon>Pseudomonas</taxon>
    </lineage>
</organism>
<dbReference type="GO" id="GO:0008721">
    <property type="term" value="F:D-serine ammonia-lyase activity"/>
    <property type="evidence" value="ECO:0007669"/>
    <property type="project" value="TreeGrafter"/>
</dbReference>
<gene>
    <name evidence="3" type="ORF">RL74_23310</name>
</gene>
<dbReference type="InterPro" id="IPR019546">
    <property type="entry name" value="TAT_signal_bac_arc"/>
</dbReference>
<dbReference type="AlphaFoldDB" id="A0A0D0NCC0"/>
<dbReference type="PATRIC" id="fig|294.124.peg.4814"/>
<dbReference type="CDD" id="cd06814">
    <property type="entry name" value="PLPDE_III_DSD_D-TA_like_3"/>
    <property type="match status" value="1"/>
</dbReference>
<accession>A0A0D0NCC0</accession>
<keyword evidence="1" id="KW-0732">Signal</keyword>
<feature type="domain" description="Alanine racemase N-terminal" evidence="2">
    <location>
        <begin position="58"/>
        <end position="295"/>
    </location>
</feature>
<protein>
    <submittedName>
        <fullName evidence="3">Alanine racemase</fullName>
    </submittedName>
</protein>
<evidence type="ECO:0000259" key="2">
    <source>
        <dbReference type="Pfam" id="PF01168"/>
    </source>
</evidence>
<dbReference type="Proteomes" id="UP000032101">
    <property type="component" value="Unassembled WGS sequence"/>
</dbReference>
<dbReference type="InterPro" id="IPR029066">
    <property type="entry name" value="PLP-binding_barrel"/>
</dbReference>
<dbReference type="SUPFAM" id="SSF51419">
    <property type="entry name" value="PLP-binding barrel"/>
    <property type="match status" value="1"/>
</dbReference>
<dbReference type="RefSeq" id="WP_042732156.1">
    <property type="nucleotide sequence ID" value="NZ_JXNZ01000299.1"/>
</dbReference>
<evidence type="ECO:0000313" key="4">
    <source>
        <dbReference type="Proteomes" id="UP000032101"/>
    </source>
</evidence>
<dbReference type="InterPro" id="IPR006311">
    <property type="entry name" value="TAT_signal"/>
</dbReference>
<dbReference type="EMBL" id="JXNZ01000299">
    <property type="protein sequence ID" value="KIQ56971.1"/>
    <property type="molecule type" value="Genomic_DNA"/>
</dbReference>